<reference evidence="1" key="1">
    <citation type="journal article" date="2021" name="New Phytol.">
        <title>Evolutionary innovations through gain and loss of genes in the ectomycorrhizal Boletales.</title>
        <authorList>
            <person name="Wu G."/>
            <person name="Miyauchi S."/>
            <person name="Morin E."/>
            <person name="Kuo A."/>
            <person name="Drula E."/>
            <person name="Varga T."/>
            <person name="Kohler A."/>
            <person name="Feng B."/>
            <person name="Cao Y."/>
            <person name="Lipzen A."/>
            <person name="Daum C."/>
            <person name="Hundley H."/>
            <person name="Pangilinan J."/>
            <person name="Johnson J."/>
            <person name="Barry K."/>
            <person name="LaButti K."/>
            <person name="Ng V."/>
            <person name="Ahrendt S."/>
            <person name="Min B."/>
            <person name="Choi I.G."/>
            <person name="Park H."/>
            <person name="Plett J.M."/>
            <person name="Magnuson J."/>
            <person name="Spatafora J.W."/>
            <person name="Nagy L.G."/>
            <person name="Henrissat B."/>
            <person name="Grigoriev I.V."/>
            <person name="Yang Z.L."/>
            <person name="Xu J."/>
            <person name="Martin F.M."/>
        </authorList>
    </citation>
    <scope>NUCLEOTIDE SEQUENCE</scope>
    <source>
        <strain evidence="1">KUC20120723A-06</strain>
    </source>
</reference>
<dbReference type="EMBL" id="MU266431">
    <property type="protein sequence ID" value="KAH7924200.1"/>
    <property type="molecule type" value="Genomic_DNA"/>
</dbReference>
<keyword evidence="2" id="KW-1185">Reference proteome</keyword>
<accession>A0ACB8BFQ0</accession>
<proteinExistence type="predicted"/>
<organism evidence="1 2">
    <name type="scientific">Leucogyrophana mollusca</name>
    <dbReference type="NCBI Taxonomy" id="85980"/>
    <lineage>
        <taxon>Eukaryota</taxon>
        <taxon>Fungi</taxon>
        <taxon>Dikarya</taxon>
        <taxon>Basidiomycota</taxon>
        <taxon>Agaricomycotina</taxon>
        <taxon>Agaricomycetes</taxon>
        <taxon>Agaricomycetidae</taxon>
        <taxon>Boletales</taxon>
        <taxon>Boletales incertae sedis</taxon>
        <taxon>Leucogyrophana</taxon>
    </lineage>
</organism>
<dbReference type="Proteomes" id="UP000790709">
    <property type="component" value="Unassembled WGS sequence"/>
</dbReference>
<protein>
    <submittedName>
        <fullName evidence="1">Uncharacterized protein</fullName>
    </submittedName>
</protein>
<evidence type="ECO:0000313" key="1">
    <source>
        <dbReference type="EMBL" id="KAH7924200.1"/>
    </source>
</evidence>
<comment type="caution">
    <text evidence="1">The sequence shown here is derived from an EMBL/GenBank/DDBJ whole genome shotgun (WGS) entry which is preliminary data.</text>
</comment>
<name>A0ACB8BFQ0_9AGAM</name>
<evidence type="ECO:0000313" key="2">
    <source>
        <dbReference type="Proteomes" id="UP000790709"/>
    </source>
</evidence>
<gene>
    <name evidence="1" type="ORF">BV22DRAFT_1013791</name>
</gene>
<sequence length="100" mass="10723">MASPSSYHYICFAISPSCSDELKIRKTLHDALTQMFGVTSSTYLDILSITEGGGEVVLRIRELDASRLAAAVVASTASPRFSLIKESPFLPSLLVTGTTL</sequence>